<feature type="transmembrane region" description="Helical" evidence="2">
    <location>
        <begin position="884"/>
        <end position="909"/>
    </location>
</feature>
<feature type="transmembrane region" description="Helical" evidence="2">
    <location>
        <begin position="1402"/>
        <end position="1420"/>
    </location>
</feature>
<evidence type="ECO:0008006" key="5">
    <source>
        <dbReference type="Google" id="ProtNLM"/>
    </source>
</evidence>
<comment type="caution">
    <text evidence="3">The sequence shown here is derived from an EMBL/GenBank/DDBJ whole genome shotgun (WGS) entry which is preliminary data.</text>
</comment>
<feature type="region of interest" description="Disordered" evidence="1">
    <location>
        <begin position="143"/>
        <end position="168"/>
    </location>
</feature>
<keyword evidence="4" id="KW-1185">Reference proteome</keyword>
<feature type="transmembrane region" description="Helical" evidence="2">
    <location>
        <begin position="994"/>
        <end position="1016"/>
    </location>
</feature>
<dbReference type="SUPFAM" id="SSF53756">
    <property type="entry name" value="UDP-Glycosyltransferase/glycogen phosphorylase"/>
    <property type="match status" value="1"/>
</dbReference>
<proteinExistence type="predicted"/>
<feature type="transmembrane region" description="Helical" evidence="2">
    <location>
        <begin position="1340"/>
        <end position="1358"/>
    </location>
</feature>
<keyword evidence="2" id="KW-0812">Transmembrane</keyword>
<feature type="transmembrane region" description="Helical" evidence="2">
    <location>
        <begin position="1219"/>
        <end position="1240"/>
    </location>
</feature>
<sequence length="2872" mass="323710">MRRKISYTNLEESQDLVTALPSLPEETEEFQYASVTASATASATASIRTVKTLPISAPSTARNSISGWKQSRLLSGIFQLSPSNHDSSSRPSSIFREDFRKSVRSFTIVSEEISVLGPDSAQNYDLGIIPLFPGSTDHSYYTVPTSRCPSRGPSPGLSSHGHWPSDSGTGRLSIQSTVVAGKQNVGLVDIQDFRLSSLLELGVPEAVRKLDVLRIGQGCRALVIRISDDASAEVVVELVQALFDWVIEVIVMCDSDARIWKSIDFDLIAGIIVENGCILADGQRRDFFRATQVRHLMGRCAEKRVARPSFFAGFYDLWHTRPSASVVRRSYKLAEFYGAAFEHAPVADAYWENNQRRRLPQSLGAFDYLKRTDTVELQKKWCEERLPSNLSEHTTETVSRLSLENVQAVIPRIYESLQHKSLPEELERIRTERPVSIDSPAWVSIAPMKSDFSLSNGGGDSLSSLGCMPLRSSVTSLQYSAVLTTLKQLRDLKMLRMLEEVDLPKICTKLQASRARSNNPELLDGLVKGLTSGEICIYKGLDSAFRVPDEAAHLWGLSSKSRALDIFVSQKAPSAIGVILHTYLAYHGVSRLDRYEEELNLEVTDGDGSSPKIPVNIRSELAHSTTSELLSLLQRLRVTNNETPVIDAIRDVCSKSLIENTSQDSWNGDCAKLFLDGSLAIEDVLQRRLEEFARRGAERLPDLNNLCLLYRAVEELVARALFSADRESLDCLLSSLANAYDSLDGKLRYVDINADLFALIFFCVLRKAAFEDVFIEATDRCPFFLTQPDQAAVFSELWVLGSQCENYFGLKPRALGRIIYDDYRAFLRQHPPVDIWDGKQEFTAYSYSQISELCLVEETDRSVDTKSSTLRRAQKELTEAATSFGALSIFCVPAIADVILLVTTGRGFFSTAFMQSEDLTAANYALIASLLITAWVTGWVGSSGSMYLYSWAFDNANIFFVQRLSGGLIVSLIVATGGFIGFSAQISIRAGGVWAAYLLLLSTYLNLLGVMATMHFSGSPLTSGRTVLWRTFPVLAVSPLLSSFVNGYDLIIYLLTMTVFLVLLLLQYYLLSRQWSTWVGLIPKLAENDITTWYKNRLRGQREKNEFVGAGEESNGQEFKETAQLVFRDEVDAFNRRNVKAFGRDTDQLVVKAAKGLPFANWLVGKGKEGEALPDAFSSSWFVQLDLAIKAQQQMVRGLKEHSAFFLFRYSKYDLGQNVGFFLMVLMDHWVSVIMSARPFRSVQETDTRTRYSTGLCLLYFLASAIAVDMTLQKYWAKTSKLSEERLVDLQHAHAVQKKALRDRRRLWIQGSVDLAMKLVFILGVSALTLMFVVEKGSDMTLFYAYMIGYTGALFAQFNRCFTTSPAAHVKSVFACAFAGLLIGILLHAIPATSAFRYSDVIALDVASLTAAVMTSFWVYRDPTTKRSSLPTSALELTPGRYHNQIRIGVTRSNIFCHEGLKVMGDAKYTVSAFDNTIVSRGITGLLQFALDIPNNFSALAPWSSELLRQTIDMWCNGNIVISVASRQSFRARGLQDSWSISDYDKNSLHITAGFLDETELESYRESNAQALCYFLTEIMLHHVAVAIQGCTHQEAVLSEHLMHETDFTSKRIEYQIATETGESLRHVIRNTNAELMRHLCLYVDVDIDWQKTPESVRKAILARISGHRIDIDESILEWSRNHTVNFRVADFAVYLCLQIHHISESRLEDMGCISNSVAFEPSTPSSTQIALHIAQKSSPILWLEVLVRGIVRVAKWIAVLTSGASEVERELWYALREFYLHQFILRMLLAFWRVCWYVRNFWIWVFIIARRPILAKITTMARHGSSRVLCRNTITVELPETTITGFAYRNIHGNIQLQVHEGMLQESPTDTGPIATAIYDKANRLISRSDMSSTGEVNSTFYFGTDMGRWPVYKDISEPTRKLRCQYDKKGRIINGFITLAAEQYTFVYHYKKYPKTSIQLLRADYRLVGSPDRSLFIYWCHSPGLHSGDEVDVDAVPSEKVTRVVRNIGEKKYTTNWSYTHKTDPIISNTVEEGSTIHHLIDIPKIFEDEAQLLIKPTHLSFDSDDLLVHHQPRHIRSIIPGINNQDNFLAPFRAKLAPLDIFGMSYWSRKVVYRKLPTSRLRSELWRLWMKSTELDATTACWIDEMILREEPLLQSYWNYRNTGRLLEATRVLDLNTDGIVGAIEVATDVSQRCALLIKAADLYTMGLGKDANQITNRPNCYQDTDNRISIIFNDIGCWPDAPGGVSNCRRDLVDGLTTIRNHVIGETANDYGIPRYQIEKNIQSMKLLPLWGMDGKTANHGLIDNLLQSQVDEKMQDTKLQRDVVGLFIPLLKAFVKGARIKHPSRADLITASNSMLSMSTYFEAHDYNKTWRSKEVEMAWIESWLCPYDNDPNILDASEYFDIERPTIANFKSALDLYMCYFFIYSVQLPQDPKDCPRVFQSTHHGISSLFGMVLKYRKGTTFGLWDHAILWRESCLNISPAQCLLPIPVQAMLLAGISLASKLAYLHVDIVLPCTSVYNPIWEAEIGTDGGRIGSEKLFYRKIDPIVNGISSMDSFEPVKKIRSTKPTVVMLSNIQFIKDIKTAVLAADVIVNEYGFKDYQLLVYGAQDRQPSYMVETSNLIQERNLTNNVFLAGFGNPKEVLKDAWVFMNSSLSEGLPLAIGEAALSGVPIVATEVGATALVLTDPDDPATRYGEVVPPNDPTALARSQITLLAMMGQWTKYTGEPARSVPVLPVAPTPTDVTWITKRMHDQTPSRRKLGLLSRDVVLRSFHGNRYLREHEQMYWIQWHHARMRADSRLQETDFSRYRFGAIPRMTFEGEDKVREGIGKVKWQDFKKVSRKKKKGKKSGQCRDRVTARGLEMSQV</sequence>
<reference evidence="3 4" key="1">
    <citation type="submission" date="2019-04" db="EMBL/GenBank/DDBJ databases">
        <title>High contiguity whole genome sequence and gene annotation resource for two Venturia nashicola isolates.</title>
        <authorList>
            <person name="Prokchorchik M."/>
            <person name="Won K."/>
            <person name="Lee Y."/>
            <person name="Choi E.D."/>
            <person name="Segonzac C."/>
            <person name="Sohn K.H."/>
        </authorList>
    </citation>
    <scope>NUCLEOTIDE SEQUENCE [LARGE SCALE GENOMIC DNA]</scope>
    <source>
        <strain evidence="3 4">PRI2</strain>
    </source>
</reference>
<dbReference type="STRING" id="86259.A0A4Z1P221"/>
<evidence type="ECO:0000313" key="3">
    <source>
        <dbReference type="EMBL" id="TID17874.1"/>
    </source>
</evidence>
<dbReference type="PANTHER" id="PTHR12526">
    <property type="entry name" value="GLYCOSYLTRANSFERASE"/>
    <property type="match status" value="1"/>
</dbReference>
<feature type="transmembrane region" description="Helical" evidence="2">
    <location>
        <begin position="1252"/>
        <end position="1272"/>
    </location>
</feature>
<dbReference type="Pfam" id="PF13692">
    <property type="entry name" value="Glyco_trans_1_4"/>
    <property type="match status" value="1"/>
</dbReference>
<feature type="transmembrane region" description="Helical" evidence="2">
    <location>
        <begin position="1050"/>
        <end position="1071"/>
    </location>
</feature>
<feature type="transmembrane region" description="Helical" evidence="2">
    <location>
        <begin position="1315"/>
        <end position="1334"/>
    </location>
</feature>
<feature type="transmembrane region" description="Helical" evidence="2">
    <location>
        <begin position="1370"/>
        <end position="1390"/>
    </location>
</feature>
<feature type="transmembrane region" description="Helical" evidence="2">
    <location>
        <begin position="960"/>
        <end position="982"/>
    </location>
</feature>
<keyword evidence="2" id="KW-1133">Transmembrane helix</keyword>
<feature type="transmembrane region" description="Helical" evidence="2">
    <location>
        <begin position="1784"/>
        <end position="1808"/>
    </location>
</feature>
<dbReference type="Proteomes" id="UP000298493">
    <property type="component" value="Unassembled WGS sequence"/>
</dbReference>
<feature type="compositionally biased region" description="Basic residues" evidence="1">
    <location>
        <begin position="2845"/>
        <end position="2856"/>
    </location>
</feature>
<name>A0A4Z1P221_9PEZI</name>
<feature type="region of interest" description="Disordered" evidence="1">
    <location>
        <begin position="2845"/>
        <end position="2872"/>
    </location>
</feature>
<dbReference type="EMBL" id="SNSC02000015">
    <property type="protein sequence ID" value="TID17874.1"/>
    <property type="molecule type" value="Genomic_DNA"/>
</dbReference>
<feature type="transmembrane region" description="Helical" evidence="2">
    <location>
        <begin position="921"/>
        <end position="940"/>
    </location>
</feature>
<protein>
    <recommendedName>
        <fullName evidence="5">Glycosyl transferase</fullName>
    </recommendedName>
</protein>
<evidence type="ECO:0000256" key="1">
    <source>
        <dbReference type="SAM" id="MobiDB-lite"/>
    </source>
</evidence>
<evidence type="ECO:0000313" key="4">
    <source>
        <dbReference type="Proteomes" id="UP000298493"/>
    </source>
</evidence>
<accession>A0A4Z1P221</accession>
<keyword evidence="2" id="KW-0472">Membrane</keyword>
<gene>
    <name evidence="3" type="ORF">E6O75_ATG10519</name>
</gene>
<evidence type="ECO:0000256" key="2">
    <source>
        <dbReference type="SAM" id="Phobius"/>
    </source>
</evidence>
<organism evidence="3 4">
    <name type="scientific">Venturia nashicola</name>
    <dbReference type="NCBI Taxonomy" id="86259"/>
    <lineage>
        <taxon>Eukaryota</taxon>
        <taxon>Fungi</taxon>
        <taxon>Dikarya</taxon>
        <taxon>Ascomycota</taxon>
        <taxon>Pezizomycotina</taxon>
        <taxon>Dothideomycetes</taxon>
        <taxon>Pleosporomycetidae</taxon>
        <taxon>Venturiales</taxon>
        <taxon>Venturiaceae</taxon>
        <taxon>Venturia</taxon>
    </lineage>
</organism>
<dbReference type="PANTHER" id="PTHR12526:SF630">
    <property type="entry name" value="GLYCOSYLTRANSFERASE"/>
    <property type="match status" value="1"/>
</dbReference>
<dbReference type="Gene3D" id="3.40.50.2000">
    <property type="entry name" value="Glycogen Phosphorylase B"/>
    <property type="match status" value="1"/>
</dbReference>